<comment type="function">
    <text evidence="7">Part of the ABC transporter complex (TC 3.A.1.6.1) involved in sulfate/thiosulfate import.</text>
</comment>
<keyword evidence="9" id="KW-0150">Chloroplast</keyword>
<dbReference type="AlphaFoldDB" id="C0JWU6"/>
<dbReference type="PROSITE" id="PS50928">
    <property type="entry name" value="ABC_TM1"/>
    <property type="match status" value="1"/>
</dbReference>
<feature type="transmembrane region" description="Helical" evidence="7">
    <location>
        <begin position="185"/>
        <end position="203"/>
    </location>
</feature>
<keyword evidence="6 7" id="KW-0472">Membrane</keyword>
<dbReference type="EMBL" id="FJ493498">
    <property type="protein sequence ID" value="ACK36796.1"/>
    <property type="molecule type" value="Genomic_DNA"/>
</dbReference>
<dbReference type="InterPro" id="IPR005667">
    <property type="entry name" value="Sulph_transpt2"/>
</dbReference>
<dbReference type="PANTHER" id="PTHR30406">
    <property type="entry name" value="SULFATE TRANSPORT SYSTEM PERMEASE PROTEIN"/>
    <property type="match status" value="1"/>
</dbReference>
<keyword evidence="2 7" id="KW-0813">Transport</keyword>
<evidence type="ECO:0000256" key="1">
    <source>
        <dbReference type="ARBA" id="ARBA00004446"/>
    </source>
</evidence>
<geneLocation type="chloroplast" evidence="9"/>
<reference evidence="9" key="1">
    <citation type="journal article" date="2009" name="Mol. Biol. Evol.">
        <title>The chloroplast genomes of the green algae Pyramimonas, Monomastix, and Pycnococcus shed new light on the evolutionary history of prasinophytes and the origin of the secondary chloroplasts of euglenids.</title>
        <authorList>
            <person name="Turmel M."/>
            <person name="Gagnon M.C."/>
            <person name="O'Kelly C.J."/>
            <person name="Otis C."/>
            <person name="Lemieux C."/>
        </authorList>
    </citation>
    <scope>NUCLEOTIDE SEQUENCE</scope>
    <source>
        <strain evidence="9">CCMP 1203</strain>
    </source>
</reference>
<dbReference type="Gene3D" id="1.10.3720.10">
    <property type="entry name" value="MetI-like"/>
    <property type="match status" value="1"/>
</dbReference>
<accession>C0JWU6</accession>
<dbReference type="PANTHER" id="PTHR30406:SF8">
    <property type="entry name" value="SULFATE TRANSPORT SYSTEM PERMEASE PROTEIN CYST"/>
    <property type="match status" value="1"/>
</dbReference>
<dbReference type="InterPro" id="IPR035906">
    <property type="entry name" value="MetI-like_sf"/>
</dbReference>
<feature type="transmembrane region" description="Helical" evidence="7">
    <location>
        <begin position="135"/>
        <end position="154"/>
    </location>
</feature>
<dbReference type="GeneID" id="7498395"/>
<evidence type="ECO:0000256" key="7">
    <source>
        <dbReference type="RuleBase" id="RU366001"/>
    </source>
</evidence>
<dbReference type="CDD" id="cd06261">
    <property type="entry name" value="TM_PBP2"/>
    <property type="match status" value="1"/>
</dbReference>
<keyword evidence="5 7" id="KW-0764">Sulfate transport</keyword>
<keyword evidence="3 7" id="KW-0812">Transmembrane</keyword>
<keyword evidence="4 7" id="KW-1133">Transmembrane helix</keyword>
<dbReference type="FunFam" id="1.10.3720.10:FF:000004">
    <property type="entry name" value="Sulfate transport system permease protein CysT"/>
    <property type="match status" value="1"/>
</dbReference>
<protein>
    <recommendedName>
        <fullName evidence="7">Sulfate transport system permease protein CysT</fullName>
    </recommendedName>
</protein>
<comment type="similarity">
    <text evidence="7">Belongs to the binding-protein-dependent transport system permease family. CysTW subfamily.</text>
</comment>
<feature type="transmembrane region" description="Helical" evidence="7">
    <location>
        <begin position="12"/>
        <end position="34"/>
    </location>
</feature>
<dbReference type="NCBIfam" id="TIGR02139">
    <property type="entry name" value="permease_CysT"/>
    <property type="match status" value="1"/>
</dbReference>
<name>C0JWU6_9CHLO</name>
<proteinExistence type="inferred from homology"/>
<feature type="transmembrane region" description="Helical" evidence="7">
    <location>
        <begin position="61"/>
        <end position="83"/>
    </location>
</feature>
<evidence type="ECO:0000256" key="6">
    <source>
        <dbReference type="ARBA" id="ARBA00023136"/>
    </source>
</evidence>
<comment type="caution">
    <text evidence="7">Lacks conserved residue(s) required for the propagation of feature annotation.</text>
</comment>
<sequence>MTLTNTKNGLSLIGGLAIAYVMLTLVLPMSALFWRAGQDGWSTFIQAATDSVALSAYEVTFITALLAALLNMVFGLLVAWVLVRYRFPGRRLLDAAVDLPFALPTSVAGITLATVYGDSSWLGTWLMQTFGVQVAFTRIGVALAMIFVSFPFVVRTVQPVLRSLEPELEEAAQVLGATPLQCFRYVIFPALLPSLLTGTALGFSRAVGEFGSVVIVASNVPFKDLVAPVLIFQELERYSYSSATALGSIMLLTSLLLLFILNFIQTKTLRRNQ</sequence>
<dbReference type="InterPro" id="IPR000515">
    <property type="entry name" value="MetI-like"/>
</dbReference>
<evidence type="ECO:0000256" key="2">
    <source>
        <dbReference type="ARBA" id="ARBA00022448"/>
    </source>
</evidence>
<evidence type="ECO:0000259" key="8">
    <source>
        <dbReference type="PROSITE" id="PS50928"/>
    </source>
</evidence>
<evidence type="ECO:0000256" key="5">
    <source>
        <dbReference type="ARBA" id="ARBA00023032"/>
    </source>
</evidence>
<dbReference type="GO" id="GO:0015419">
    <property type="term" value="F:ABC-type sulfate transporter activity"/>
    <property type="evidence" value="ECO:0007669"/>
    <property type="project" value="UniProtKB-UniRule"/>
</dbReference>
<dbReference type="Pfam" id="PF00528">
    <property type="entry name" value="BPD_transp_1"/>
    <property type="match status" value="1"/>
</dbReference>
<feature type="domain" description="ABC transmembrane type-1" evidence="8">
    <location>
        <begin position="57"/>
        <end position="261"/>
    </location>
</feature>
<dbReference type="InterPro" id="IPR011865">
    <property type="entry name" value="CysT_permease"/>
</dbReference>
<gene>
    <name evidence="9" type="primary">cysT</name>
</gene>
<evidence type="ECO:0000256" key="4">
    <source>
        <dbReference type="ARBA" id="ARBA00022989"/>
    </source>
</evidence>
<dbReference type="GO" id="GO:0005886">
    <property type="term" value="C:plasma membrane"/>
    <property type="evidence" value="ECO:0007669"/>
    <property type="project" value="InterPro"/>
</dbReference>
<evidence type="ECO:0000256" key="3">
    <source>
        <dbReference type="ARBA" id="ARBA00022692"/>
    </source>
</evidence>
<evidence type="ECO:0000313" key="9">
    <source>
        <dbReference type="EMBL" id="ACK36796.1"/>
    </source>
</evidence>
<dbReference type="RefSeq" id="YP_002600832.1">
    <property type="nucleotide sequence ID" value="NC_012097.1"/>
</dbReference>
<keyword evidence="7 9" id="KW-0934">Plastid</keyword>
<dbReference type="NCBIfam" id="TIGR00969">
    <property type="entry name" value="3a0106s02"/>
    <property type="match status" value="1"/>
</dbReference>
<feature type="transmembrane region" description="Helical" evidence="7">
    <location>
        <begin position="245"/>
        <end position="264"/>
    </location>
</feature>
<dbReference type="GO" id="GO:0031969">
    <property type="term" value="C:chloroplast membrane"/>
    <property type="evidence" value="ECO:0007669"/>
    <property type="project" value="UniProtKB-SubCell"/>
</dbReference>
<comment type="subcellular location">
    <subcellularLocation>
        <location evidence="1">Plastid membrane</location>
        <topology evidence="1">Multi-pass membrane protein</topology>
    </subcellularLocation>
    <subcellularLocation>
        <location evidence="7">Plastid</location>
        <location evidence="7">Chloroplast membrane</location>
        <topology evidence="7">Multi-pass membrane protein</topology>
    </subcellularLocation>
</comment>
<feature type="transmembrane region" description="Helical" evidence="7">
    <location>
        <begin position="95"/>
        <end position="115"/>
    </location>
</feature>
<dbReference type="SUPFAM" id="SSF161098">
    <property type="entry name" value="MetI-like"/>
    <property type="match status" value="1"/>
</dbReference>
<organism evidence="9">
    <name type="scientific">Pycnococcus provasolii</name>
    <dbReference type="NCBI Taxonomy" id="41880"/>
    <lineage>
        <taxon>Eukaryota</taxon>
        <taxon>Viridiplantae</taxon>
        <taxon>Chlorophyta</taxon>
        <taxon>Pseudoscourfieldiophyceae</taxon>
        <taxon>Pseudoscourfieldiales</taxon>
        <taxon>Pycnococcaceae</taxon>
        <taxon>Pycnococcus</taxon>
    </lineage>
</organism>